<dbReference type="InterPro" id="IPR026960">
    <property type="entry name" value="RVT-Znf"/>
</dbReference>
<dbReference type="CDD" id="cd06222">
    <property type="entry name" value="RNase_H_like"/>
    <property type="match status" value="1"/>
</dbReference>
<protein>
    <submittedName>
        <fullName evidence="4">Uncharacterized protein</fullName>
    </submittedName>
</protein>
<evidence type="ECO:0000259" key="3">
    <source>
        <dbReference type="Pfam" id="PF13966"/>
    </source>
</evidence>
<proteinExistence type="predicted"/>
<dbReference type="Proteomes" id="UP000264353">
    <property type="component" value="Chromosome A8"/>
</dbReference>
<organism evidence="4 5">
    <name type="scientific">Brassica campestris</name>
    <name type="common">Field mustard</name>
    <dbReference type="NCBI Taxonomy" id="3711"/>
    <lineage>
        <taxon>Eukaryota</taxon>
        <taxon>Viridiplantae</taxon>
        <taxon>Streptophyta</taxon>
        <taxon>Embryophyta</taxon>
        <taxon>Tracheophyta</taxon>
        <taxon>Spermatophyta</taxon>
        <taxon>Magnoliopsida</taxon>
        <taxon>eudicotyledons</taxon>
        <taxon>Gunneridae</taxon>
        <taxon>Pentapetalae</taxon>
        <taxon>rosids</taxon>
        <taxon>malvids</taxon>
        <taxon>Brassicales</taxon>
        <taxon>Brassicaceae</taxon>
        <taxon>Brassiceae</taxon>
        <taxon>Brassica</taxon>
    </lineage>
</organism>
<dbReference type="InterPro" id="IPR052929">
    <property type="entry name" value="RNase_H-like_EbsB-rel"/>
</dbReference>
<name>A0A397Y916_BRACM</name>
<dbReference type="InterPro" id="IPR012337">
    <property type="entry name" value="RNaseH-like_sf"/>
</dbReference>
<dbReference type="EMBL" id="CM010635">
    <property type="protein sequence ID" value="RID49767.1"/>
    <property type="molecule type" value="Genomic_DNA"/>
</dbReference>
<evidence type="ECO:0000313" key="4">
    <source>
        <dbReference type="EMBL" id="RID49767.1"/>
    </source>
</evidence>
<feature type="domain" description="Reverse transcriptase zinc-binding" evidence="3">
    <location>
        <begin position="39"/>
        <end position="97"/>
    </location>
</feature>
<dbReference type="Pfam" id="PF13456">
    <property type="entry name" value="RVT_3"/>
    <property type="match status" value="1"/>
</dbReference>
<keyword evidence="1" id="KW-0732">Signal</keyword>
<feature type="domain" description="RNase H type-1" evidence="2">
    <location>
        <begin position="207"/>
        <end position="326"/>
    </location>
</feature>
<dbReference type="Gene3D" id="3.30.420.10">
    <property type="entry name" value="Ribonuclease H-like superfamily/Ribonuclease H"/>
    <property type="match status" value="1"/>
</dbReference>
<dbReference type="InterPro" id="IPR002156">
    <property type="entry name" value="RNaseH_domain"/>
</dbReference>
<dbReference type="InterPro" id="IPR044730">
    <property type="entry name" value="RNase_H-like_dom_plant"/>
</dbReference>
<feature type="signal peptide" evidence="1">
    <location>
        <begin position="1"/>
        <end position="22"/>
    </location>
</feature>
<reference evidence="4 5" key="1">
    <citation type="submission" date="2018-06" db="EMBL/GenBank/DDBJ databases">
        <title>WGS assembly of Brassica rapa FPsc.</title>
        <authorList>
            <person name="Bowman J."/>
            <person name="Kohchi T."/>
            <person name="Yamato K."/>
            <person name="Jenkins J."/>
            <person name="Shu S."/>
            <person name="Ishizaki K."/>
            <person name="Yamaoka S."/>
            <person name="Nishihama R."/>
            <person name="Nakamura Y."/>
            <person name="Berger F."/>
            <person name="Adam C."/>
            <person name="Aki S."/>
            <person name="Althoff F."/>
            <person name="Araki T."/>
            <person name="Arteaga-Vazquez M."/>
            <person name="Balasubrmanian S."/>
            <person name="Bauer D."/>
            <person name="Boehm C."/>
            <person name="Briginshaw L."/>
            <person name="Caballero-Perez J."/>
            <person name="Catarino B."/>
            <person name="Chen F."/>
            <person name="Chiyoda S."/>
            <person name="Chovatia M."/>
            <person name="Davies K."/>
            <person name="Delmans M."/>
            <person name="Demura T."/>
            <person name="Dierschke T."/>
            <person name="Dolan L."/>
            <person name="Dorantes-Acosta A."/>
            <person name="Eklund D."/>
            <person name="Florent S."/>
            <person name="Flores-Sandoval E."/>
            <person name="Fujiyama A."/>
            <person name="Fukuzawa H."/>
            <person name="Galik B."/>
            <person name="Grimanelli D."/>
            <person name="Grimwood J."/>
            <person name="Grossniklaus U."/>
            <person name="Hamada T."/>
            <person name="Haseloff J."/>
            <person name="Hetherington A."/>
            <person name="Higo A."/>
            <person name="Hirakawa Y."/>
            <person name="Hundley H."/>
            <person name="Ikeda Y."/>
            <person name="Inoue K."/>
            <person name="Inoue S."/>
            <person name="Ishida S."/>
            <person name="Jia Q."/>
            <person name="Kakita M."/>
            <person name="Kanazawa T."/>
            <person name="Kawai Y."/>
            <person name="Kawashima T."/>
            <person name="Kennedy M."/>
            <person name="Kinose K."/>
            <person name="Kinoshita T."/>
            <person name="Kohara Y."/>
            <person name="Koide E."/>
            <person name="Komatsu K."/>
            <person name="Kopischke S."/>
            <person name="Kubo M."/>
            <person name="Kyozuka J."/>
            <person name="Lagercrantz U."/>
            <person name="Lin S."/>
            <person name="Lindquist E."/>
            <person name="Lipzen A."/>
            <person name="Lu C."/>
            <person name="Luna E."/>
            <person name="Martienssen R."/>
            <person name="Minamino N."/>
            <person name="Mizutani M."/>
            <person name="Mizutani M."/>
            <person name="Mochizuki N."/>
            <person name="Monte I."/>
            <person name="Mosher R."/>
            <person name="Nagasaki H."/>
            <person name="Nakagami H."/>
            <person name="Naramoto S."/>
            <person name="Nishitani K."/>
            <person name="Ohtani M."/>
            <person name="Okamoto T."/>
            <person name="Okumura M."/>
            <person name="Phillips J."/>
            <person name="Pollak B."/>
            <person name="Reinders A."/>
            <person name="Roevekamp M."/>
            <person name="Sano R."/>
            <person name="Sawa S."/>
            <person name="Schmid M."/>
            <person name="Shirakawa M."/>
            <person name="Solano R."/>
            <person name="Spunde A."/>
            <person name="Suetsugu N."/>
            <person name="Sugano S."/>
            <person name="Sugiyama A."/>
            <person name="Sun R."/>
            <person name="Suzuki Y."/>
            <person name="Takenaka M."/>
            <person name="Takezawa D."/>
            <person name="Tomogane H."/>
            <person name="Tsuzuki M."/>
            <person name="Ueda T."/>
            <person name="Umeda M."/>
            <person name="Ward J."/>
            <person name="Watanabe Y."/>
            <person name="Yazaki K."/>
            <person name="Yokoyama R."/>
            <person name="Yoshitake Y."/>
            <person name="Yotsui I."/>
            <person name="Zachgo S."/>
            <person name="Schmutz J."/>
        </authorList>
    </citation>
    <scope>NUCLEOTIDE SEQUENCE [LARGE SCALE GENOMIC DNA]</scope>
    <source>
        <strain evidence="5">cv. B-3</strain>
    </source>
</reference>
<evidence type="ECO:0000256" key="1">
    <source>
        <dbReference type="SAM" id="SignalP"/>
    </source>
</evidence>
<gene>
    <name evidence="4" type="ORF">BRARA_H00545</name>
</gene>
<dbReference type="PANTHER" id="PTHR47074:SF49">
    <property type="entry name" value="POLYNUCLEOTIDYL TRANSFERASE, RIBONUCLEASE H-LIKE SUPERFAMILY PROTEIN"/>
    <property type="match status" value="1"/>
</dbReference>
<dbReference type="SUPFAM" id="SSF53098">
    <property type="entry name" value="Ribonuclease H-like"/>
    <property type="match status" value="1"/>
</dbReference>
<dbReference type="Pfam" id="PF13966">
    <property type="entry name" value="zf-RVT"/>
    <property type="match status" value="1"/>
</dbReference>
<dbReference type="GO" id="GO:0004523">
    <property type="term" value="F:RNA-DNA hybrid ribonuclease activity"/>
    <property type="evidence" value="ECO:0007669"/>
    <property type="project" value="InterPro"/>
</dbReference>
<accession>A0A397Y916</accession>
<dbReference type="PANTHER" id="PTHR47074">
    <property type="entry name" value="BNAC02G40300D PROTEIN"/>
    <property type="match status" value="1"/>
</dbReference>
<evidence type="ECO:0000259" key="2">
    <source>
        <dbReference type="Pfam" id="PF13456"/>
    </source>
</evidence>
<dbReference type="InterPro" id="IPR036397">
    <property type="entry name" value="RNaseH_sf"/>
</dbReference>
<feature type="chain" id="PRO_5017421981" evidence="1">
    <location>
        <begin position="23"/>
        <end position="331"/>
    </location>
</feature>
<sequence length="331" mass="37088">MGTTRWCRSVKLIVAVMDVIHGEELLVERDKPRQSRGTKHLWKKIKVFLWNALQDALPVGEQFAVRNIPLSIRCSRCNEEETVSHLLFTCPYSRKVWKLAPLATSIDVDRVKNTSAGMKIIRRIPSLPLVGLGPGTLTASICWNLWIVRNQLTFQKRDFSPEETLSKAIREAREWSLAQISPINPKLRPPSINQDPPPSTDVPCMYTDAAWNASIGCAGLGWIIDDTMSSSSFYSATAIFVKSPLFAETLAMRRAMTSAIGKGITSLLILSDSQILIKLLNTRGRKLEIAGLLNDIYLLSNAFNAIQFKFIPTEYNDRADSVAKQAFYIMS</sequence>
<dbReference type="GO" id="GO:0003676">
    <property type="term" value="F:nucleic acid binding"/>
    <property type="evidence" value="ECO:0007669"/>
    <property type="project" value="InterPro"/>
</dbReference>
<dbReference type="AlphaFoldDB" id="A0A397Y916"/>
<evidence type="ECO:0000313" key="5">
    <source>
        <dbReference type="Proteomes" id="UP000264353"/>
    </source>
</evidence>